<keyword evidence="1" id="KW-0808">Transferase</keyword>
<dbReference type="OrthoDB" id="9781472at2"/>
<sequence length="399" mass="43094">MVNSNSGGRPLHGLRILDLTRLLPGPLCTQHMADLGADVIKIEDLRRGDYAPAFVRRAVNRNKRGLLLDLKDQEGVEIFLKLVRTADAVVEGFRPGVVDRLGVGFEAARAVNPKIVYCSITGFGQDGSLRDMGGHDINYCALSGFLDLVANTSSPPALPHALMADIMGGTLSAAMGLLAALVDVQRGGPGRHVDVSITDCMLAHNILALGADATEARPLQPSIHSGANLRYRLYETADGRHMAIGAQEKQFWDEACDALGRPDFKPHHLAPSSAECPVTRDIEATFRSRTQAEWINRFRGRDACVTPVLFPREAVRHEHFVERDLVACPDTAAPAAFGFPIRMTDAAFDVRLDPPSPGQHTAEILGNIGFPPNKIADLMTRGVVRKPGAGSVGQEEPAR</sequence>
<dbReference type="AlphaFoldDB" id="A0A5C8P6S8"/>
<gene>
    <name evidence="1" type="ORF">FHP25_39520</name>
</gene>
<dbReference type="SUPFAM" id="SSF89796">
    <property type="entry name" value="CoA-transferase family III (CaiB/BaiF)"/>
    <property type="match status" value="1"/>
</dbReference>
<reference evidence="1 2" key="1">
    <citation type="submission" date="2019-06" db="EMBL/GenBank/DDBJ databases">
        <title>New taxonomy in bacterial strain CC-CFT640, isolated from vineyard.</title>
        <authorList>
            <person name="Lin S.-Y."/>
            <person name="Tsai C.-F."/>
            <person name="Young C.-C."/>
        </authorList>
    </citation>
    <scope>NUCLEOTIDE SEQUENCE [LARGE SCALE GENOMIC DNA]</scope>
    <source>
        <strain evidence="1 2">CC-CFT640</strain>
    </source>
</reference>
<dbReference type="PANTHER" id="PTHR48228:SF5">
    <property type="entry name" value="ALPHA-METHYLACYL-COA RACEMASE"/>
    <property type="match status" value="1"/>
</dbReference>
<accession>A0A5C8P6S8</accession>
<dbReference type="Gene3D" id="3.30.1540.10">
    <property type="entry name" value="formyl-coa transferase, domain 3"/>
    <property type="match status" value="1"/>
</dbReference>
<dbReference type="PANTHER" id="PTHR48228">
    <property type="entry name" value="SUCCINYL-COA--D-CITRAMALATE COA-TRANSFERASE"/>
    <property type="match status" value="1"/>
</dbReference>
<keyword evidence="2" id="KW-1185">Reference proteome</keyword>
<name>A0A5C8P6S8_9HYPH</name>
<dbReference type="GO" id="GO:0016740">
    <property type="term" value="F:transferase activity"/>
    <property type="evidence" value="ECO:0007669"/>
    <property type="project" value="UniProtKB-KW"/>
</dbReference>
<dbReference type="Gene3D" id="3.40.50.10540">
    <property type="entry name" value="Crotonobetainyl-coa:carnitine coa-transferase, domain 1"/>
    <property type="match status" value="1"/>
</dbReference>
<dbReference type="InterPro" id="IPR044855">
    <property type="entry name" value="CoA-Trfase_III_dom3_sf"/>
</dbReference>
<dbReference type="EMBL" id="VDUZ01000088">
    <property type="protein sequence ID" value="TXL69327.1"/>
    <property type="molecule type" value="Genomic_DNA"/>
</dbReference>
<dbReference type="InterPro" id="IPR023606">
    <property type="entry name" value="CoA-Trfase_III_dom_1_sf"/>
</dbReference>
<dbReference type="Proteomes" id="UP000321638">
    <property type="component" value="Unassembled WGS sequence"/>
</dbReference>
<dbReference type="RefSeq" id="WP_147852529.1">
    <property type="nucleotide sequence ID" value="NZ_VDUZ01000088.1"/>
</dbReference>
<dbReference type="Pfam" id="PF02515">
    <property type="entry name" value="CoA_transf_3"/>
    <property type="match status" value="1"/>
</dbReference>
<comment type="caution">
    <text evidence="1">The sequence shown here is derived from an EMBL/GenBank/DDBJ whole genome shotgun (WGS) entry which is preliminary data.</text>
</comment>
<dbReference type="InterPro" id="IPR050509">
    <property type="entry name" value="CoA-transferase_III"/>
</dbReference>
<protein>
    <submittedName>
        <fullName evidence="1">CoA transferase</fullName>
    </submittedName>
</protein>
<organism evidence="1 2">
    <name type="scientific">Vineibacter terrae</name>
    <dbReference type="NCBI Taxonomy" id="2586908"/>
    <lineage>
        <taxon>Bacteria</taxon>
        <taxon>Pseudomonadati</taxon>
        <taxon>Pseudomonadota</taxon>
        <taxon>Alphaproteobacteria</taxon>
        <taxon>Hyphomicrobiales</taxon>
        <taxon>Vineibacter</taxon>
    </lineage>
</organism>
<dbReference type="InterPro" id="IPR003673">
    <property type="entry name" value="CoA-Trfase_fam_III"/>
</dbReference>
<evidence type="ECO:0000313" key="1">
    <source>
        <dbReference type="EMBL" id="TXL69327.1"/>
    </source>
</evidence>
<proteinExistence type="predicted"/>
<evidence type="ECO:0000313" key="2">
    <source>
        <dbReference type="Proteomes" id="UP000321638"/>
    </source>
</evidence>